<sequence>MLFSLVFIALACGRNSVLALPVAGETSLASRQDTVDPNPIFASHAWENRYVSRGNPDMCVMFDDSFYDVQEKTDGYVAPTLLMTSIIDSIIIQTIGDTLEETNKKGLSELIFAKVAWEDDSKRKRDETVDEAGKTLGERIFAKVAWEGDARRRADIFAKTAWEDAPKRRDIFAETAWEDVERKRRDIFAETAWEDARKRDDSGGDPIFAVTAWDVEK</sequence>
<reference evidence="2 3" key="1">
    <citation type="submission" date="2024-01" db="EMBL/GenBank/DDBJ databases">
        <title>A draft genome for a cacao thread blight-causing isolate of Paramarasmius palmivorus.</title>
        <authorList>
            <person name="Baruah I.K."/>
            <person name="Bukari Y."/>
            <person name="Amoako-Attah I."/>
            <person name="Meinhardt L.W."/>
            <person name="Bailey B.A."/>
            <person name="Cohen S.P."/>
        </authorList>
    </citation>
    <scope>NUCLEOTIDE SEQUENCE [LARGE SCALE GENOMIC DNA]</scope>
    <source>
        <strain evidence="2 3">GH-12</strain>
    </source>
</reference>
<name>A0AAW0BU19_9AGAR</name>
<proteinExistence type="predicted"/>
<evidence type="ECO:0000313" key="3">
    <source>
        <dbReference type="Proteomes" id="UP001383192"/>
    </source>
</evidence>
<evidence type="ECO:0000256" key="1">
    <source>
        <dbReference type="SAM" id="SignalP"/>
    </source>
</evidence>
<dbReference type="Proteomes" id="UP001383192">
    <property type="component" value="Unassembled WGS sequence"/>
</dbReference>
<keyword evidence="3" id="KW-1185">Reference proteome</keyword>
<evidence type="ECO:0000313" key="2">
    <source>
        <dbReference type="EMBL" id="KAK7028989.1"/>
    </source>
</evidence>
<accession>A0AAW0BU19</accession>
<protein>
    <submittedName>
        <fullName evidence="2">Uncharacterized protein</fullName>
    </submittedName>
</protein>
<comment type="caution">
    <text evidence="2">The sequence shown here is derived from an EMBL/GenBank/DDBJ whole genome shotgun (WGS) entry which is preliminary data.</text>
</comment>
<dbReference type="EMBL" id="JAYKXP010000085">
    <property type="protein sequence ID" value="KAK7028989.1"/>
    <property type="molecule type" value="Genomic_DNA"/>
</dbReference>
<keyword evidence="1" id="KW-0732">Signal</keyword>
<organism evidence="2 3">
    <name type="scientific">Paramarasmius palmivorus</name>
    <dbReference type="NCBI Taxonomy" id="297713"/>
    <lineage>
        <taxon>Eukaryota</taxon>
        <taxon>Fungi</taxon>
        <taxon>Dikarya</taxon>
        <taxon>Basidiomycota</taxon>
        <taxon>Agaricomycotina</taxon>
        <taxon>Agaricomycetes</taxon>
        <taxon>Agaricomycetidae</taxon>
        <taxon>Agaricales</taxon>
        <taxon>Marasmiineae</taxon>
        <taxon>Marasmiaceae</taxon>
        <taxon>Paramarasmius</taxon>
    </lineage>
</organism>
<gene>
    <name evidence="2" type="ORF">VNI00_014699</name>
</gene>
<feature type="chain" id="PRO_5044001668" evidence="1">
    <location>
        <begin position="20"/>
        <end position="217"/>
    </location>
</feature>
<dbReference type="AlphaFoldDB" id="A0AAW0BU19"/>
<feature type="signal peptide" evidence="1">
    <location>
        <begin position="1"/>
        <end position="19"/>
    </location>
</feature>